<name>A0A8X6NSI0_NEPPI</name>
<organism evidence="1 2">
    <name type="scientific">Nephila pilipes</name>
    <name type="common">Giant wood spider</name>
    <name type="synonym">Nephila maculata</name>
    <dbReference type="NCBI Taxonomy" id="299642"/>
    <lineage>
        <taxon>Eukaryota</taxon>
        <taxon>Metazoa</taxon>
        <taxon>Ecdysozoa</taxon>
        <taxon>Arthropoda</taxon>
        <taxon>Chelicerata</taxon>
        <taxon>Arachnida</taxon>
        <taxon>Araneae</taxon>
        <taxon>Araneomorphae</taxon>
        <taxon>Entelegynae</taxon>
        <taxon>Araneoidea</taxon>
        <taxon>Nephilidae</taxon>
        <taxon>Nephila</taxon>
    </lineage>
</organism>
<keyword evidence="2" id="KW-1185">Reference proteome</keyword>
<evidence type="ECO:0000313" key="1">
    <source>
        <dbReference type="EMBL" id="GFT32291.1"/>
    </source>
</evidence>
<proteinExistence type="predicted"/>
<protein>
    <submittedName>
        <fullName evidence="1">Uncharacterized protein</fullName>
    </submittedName>
</protein>
<evidence type="ECO:0000313" key="2">
    <source>
        <dbReference type="Proteomes" id="UP000887013"/>
    </source>
</evidence>
<comment type="caution">
    <text evidence="1">The sequence shown here is derived from an EMBL/GenBank/DDBJ whole genome shotgun (WGS) entry which is preliminary data.</text>
</comment>
<reference evidence="1" key="1">
    <citation type="submission" date="2020-08" db="EMBL/GenBank/DDBJ databases">
        <title>Multicomponent nature underlies the extraordinary mechanical properties of spider dragline silk.</title>
        <authorList>
            <person name="Kono N."/>
            <person name="Nakamura H."/>
            <person name="Mori M."/>
            <person name="Yoshida Y."/>
            <person name="Ohtoshi R."/>
            <person name="Malay A.D."/>
            <person name="Moran D.A.P."/>
            <person name="Tomita M."/>
            <person name="Numata K."/>
            <person name="Arakawa K."/>
        </authorList>
    </citation>
    <scope>NUCLEOTIDE SEQUENCE</scope>
</reference>
<gene>
    <name evidence="1" type="ORF">NPIL_626041</name>
</gene>
<sequence length="69" mass="7430">MGGGYYLIGASKIPPPTYLIICVVQHRDDDDGPLSSTPYLTSGFENDYNKHIICGYQQGTGISGVVHQA</sequence>
<dbReference type="AlphaFoldDB" id="A0A8X6NSI0"/>
<dbReference type="Proteomes" id="UP000887013">
    <property type="component" value="Unassembled WGS sequence"/>
</dbReference>
<accession>A0A8X6NSI0</accession>
<dbReference type="EMBL" id="BMAW01013142">
    <property type="protein sequence ID" value="GFT32291.1"/>
    <property type="molecule type" value="Genomic_DNA"/>
</dbReference>